<protein>
    <recommendedName>
        <fullName evidence="3">RNA polymerase subunit sigma-70</fullName>
    </recommendedName>
</protein>
<proteinExistence type="predicted"/>
<comment type="caution">
    <text evidence="1">The sequence shown here is derived from an EMBL/GenBank/DDBJ whole genome shotgun (WGS) entry which is preliminary data.</text>
</comment>
<gene>
    <name evidence="1" type="ORF">HNQ80_001057</name>
</gene>
<evidence type="ECO:0000313" key="2">
    <source>
        <dbReference type="Proteomes" id="UP000579281"/>
    </source>
</evidence>
<sequence length="108" mass="12636">MTELEKLRKKIERALNKQMKEKKLDQHAHYKDLAKDYLSLWDIKNKLIEDIEKRGVSVFWANGGGQQGYKKNESISELLKVNKQMLSILYDLGIRASDLKVVDEDEEL</sequence>
<reference evidence="1 2" key="1">
    <citation type="submission" date="2020-08" db="EMBL/GenBank/DDBJ databases">
        <title>Genomic Encyclopedia of Type Strains, Phase IV (KMG-IV): sequencing the most valuable type-strain genomes for metagenomic binning, comparative biology and taxonomic classification.</title>
        <authorList>
            <person name="Goeker M."/>
        </authorList>
    </citation>
    <scope>NUCLEOTIDE SEQUENCE [LARGE SCALE GENOMIC DNA]</scope>
    <source>
        <strain evidence="1 2">DSM 103526</strain>
    </source>
</reference>
<dbReference type="RefSeq" id="WP_243182991.1">
    <property type="nucleotide sequence ID" value="NZ_JACHEN010000004.1"/>
</dbReference>
<name>A0A841KVM3_9FIRM</name>
<keyword evidence="2" id="KW-1185">Reference proteome</keyword>
<dbReference type="EMBL" id="JACHEN010000004">
    <property type="protein sequence ID" value="MBB6214972.1"/>
    <property type="molecule type" value="Genomic_DNA"/>
</dbReference>
<dbReference type="Proteomes" id="UP000579281">
    <property type="component" value="Unassembled WGS sequence"/>
</dbReference>
<dbReference type="AlphaFoldDB" id="A0A841KVM3"/>
<accession>A0A841KVM3</accession>
<evidence type="ECO:0008006" key="3">
    <source>
        <dbReference type="Google" id="ProtNLM"/>
    </source>
</evidence>
<organism evidence="1 2">
    <name type="scientific">Anaerosolibacter carboniphilus</name>
    <dbReference type="NCBI Taxonomy" id="1417629"/>
    <lineage>
        <taxon>Bacteria</taxon>
        <taxon>Bacillati</taxon>
        <taxon>Bacillota</taxon>
        <taxon>Clostridia</taxon>
        <taxon>Peptostreptococcales</taxon>
        <taxon>Thermotaleaceae</taxon>
        <taxon>Anaerosolibacter</taxon>
    </lineage>
</organism>
<evidence type="ECO:0000313" key="1">
    <source>
        <dbReference type="EMBL" id="MBB6214972.1"/>
    </source>
</evidence>